<dbReference type="Proteomes" id="UP001320706">
    <property type="component" value="Unassembled WGS sequence"/>
</dbReference>
<sequence length="232" mass="24550">MISSIALLILGAVAAQGAVVEKRAPNYCYTDPMIGGIVASVDARPRPSSNVQSFCSSFIATTTTTTLHPVITTMFNETATATETVHTAVVINSTQTAIVTPPPTRRWFDILKRQVAAAPVSTPAVLTPYNTPYIRATYRPVCGRTLVNYANATDSGFNSTTTTVGSYTACLNACDAIPICRAFSFYLTGFVTGLSGGNTTDNCFLLEQTFFDKQALTNGLVDNGVNSGVYGG</sequence>
<evidence type="ECO:0000313" key="2">
    <source>
        <dbReference type="Proteomes" id="UP001320706"/>
    </source>
</evidence>
<accession>A0ACC3SCB3</accession>
<name>A0ACC3SCB3_9PEZI</name>
<comment type="caution">
    <text evidence="1">The sequence shown here is derived from an EMBL/GenBank/DDBJ whole genome shotgun (WGS) entry which is preliminary data.</text>
</comment>
<organism evidence="1 2">
    <name type="scientific">Zalaria obscura</name>
    <dbReference type="NCBI Taxonomy" id="2024903"/>
    <lineage>
        <taxon>Eukaryota</taxon>
        <taxon>Fungi</taxon>
        <taxon>Dikarya</taxon>
        <taxon>Ascomycota</taxon>
        <taxon>Pezizomycotina</taxon>
        <taxon>Dothideomycetes</taxon>
        <taxon>Dothideomycetidae</taxon>
        <taxon>Dothideales</taxon>
        <taxon>Zalariaceae</taxon>
        <taxon>Zalaria</taxon>
    </lineage>
</organism>
<evidence type="ECO:0000313" key="1">
    <source>
        <dbReference type="EMBL" id="KAK8207871.1"/>
    </source>
</evidence>
<dbReference type="EMBL" id="JAMKPW020000020">
    <property type="protein sequence ID" value="KAK8207871.1"/>
    <property type="molecule type" value="Genomic_DNA"/>
</dbReference>
<proteinExistence type="predicted"/>
<gene>
    <name evidence="1" type="ORF">M8818_004124</name>
</gene>
<reference evidence="1" key="1">
    <citation type="submission" date="2024-02" db="EMBL/GenBank/DDBJ databases">
        <title>Metagenome Assembled Genome of Zalaria obscura JY119.</title>
        <authorList>
            <person name="Vighnesh L."/>
            <person name="Jagadeeshwari U."/>
            <person name="Venkata Ramana C."/>
            <person name="Sasikala C."/>
        </authorList>
    </citation>
    <scope>NUCLEOTIDE SEQUENCE</scope>
    <source>
        <strain evidence="1">JY119</strain>
    </source>
</reference>
<keyword evidence="2" id="KW-1185">Reference proteome</keyword>
<protein>
    <submittedName>
        <fullName evidence="1">Uncharacterized protein</fullName>
    </submittedName>
</protein>